<feature type="region of interest" description="Disordered" evidence="1">
    <location>
        <begin position="172"/>
        <end position="201"/>
    </location>
</feature>
<proteinExistence type="predicted"/>
<protein>
    <submittedName>
        <fullName evidence="2">Ring finger protein</fullName>
    </submittedName>
</protein>
<gene>
    <name evidence="2" type="ORF">M0813_17835</name>
</gene>
<reference evidence="2" key="1">
    <citation type="submission" date="2022-08" db="EMBL/GenBank/DDBJ databases">
        <title>Novel sulfate-reducing endosymbionts in the free-living metamonad Anaeramoeba.</title>
        <authorList>
            <person name="Jerlstrom-Hultqvist J."/>
            <person name="Cepicka I."/>
            <person name="Gallot-Lavallee L."/>
            <person name="Salas-Leiva D."/>
            <person name="Curtis B.A."/>
            <person name="Zahonova K."/>
            <person name="Pipaliya S."/>
            <person name="Dacks J."/>
            <person name="Roger A.J."/>
        </authorList>
    </citation>
    <scope>NUCLEOTIDE SEQUENCE</scope>
    <source>
        <strain evidence="2">Schooner1</strain>
    </source>
</reference>
<dbReference type="EMBL" id="JAOAOG010000116">
    <property type="protein sequence ID" value="KAJ6248175.1"/>
    <property type="molecule type" value="Genomic_DNA"/>
</dbReference>
<sequence>MSDNLEREVLGQCGFEFENKNLLIMLISLGKTTFFELYDLASQKVYCTKPIGKEIRETNVTRVFNSFTTSPTTTIISTPKTNKDEYLIELGLEEFILKSRELKKDDEITFKIGSIQIEIDKFQEQKQKEITLLDDELNVLEKKHFKKEKKLELTRNELLRVEEKLTSQEQKFLKQEKQEKQEDEKKKKKNRHLTKKNRRIEIQQKKQIKQLQTKIEYEQKKLNKQKEVRQKILKEGEKDNFITDELLKTTLKQLKKKKKFLQKLKRDNQKSQRLITKRSDKNKHKIDQLLIKQNVADEKIHNLEKELEKLTVLENTIKSEKSENSDSSSSSSSSLSSTSSVITD</sequence>
<keyword evidence="3" id="KW-1185">Reference proteome</keyword>
<feature type="region of interest" description="Disordered" evidence="1">
    <location>
        <begin position="318"/>
        <end position="344"/>
    </location>
</feature>
<feature type="compositionally biased region" description="Low complexity" evidence="1">
    <location>
        <begin position="325"/>
        <end position="344"/>
    </location>
</feature>
<accession>A0ABQ8YUF3</accession>
<organism evidence="2 3">
    <name type="scientific">Anaeramoeba flamelloides</name>
    <dbReference type="NCBI Taxonomy" id="1746091"/>
    <lineage>
        <taxon>Eukaryota</taxon>
        <taxon>Metamonada</taxon>
        <taxon>Anaeramoebidae</taxon>
        <taxon>Anaeramoeba</taxon>
    </lineage>
</organism>
<feature type="compositionally biased region" description="Basic and acidic residues" evidence="1">
    <location>
        <begin position="172"/>
        <end position="185"/>
    </location>
</feature>
<evidence type="ECO:0000313" key="3">
    <source>
        <dbReference type="Proteomes" id="UP001150062"/>
    </source>
</evidence>
<evidence type="ECO:0000256" key="1">
    <source>
        <dbReference type="SAM" id="MobiDB-lite"/>
    </source>
</evidence>
<dbReference type="Proteomes" id="UP001150062">
    <property type="component" value="Unassembled WGS sequence"/>
</dbReference>
<feature type="compositionally biased region" description="Basic residues" evidence="1">
    <location>
        <begin position="186"/>
        <end position="198"/>
    </location>
</feature>
<evidence type="ECO:0000313" key="2">
    <source>
        <dbReference type="EMBL" id="KAJ6248175.1"/>
    </source>
</evidence>
<comment type="caution">
    <text evidence="2">The sequence shown here is derived from an EMBL/GenBank/DDBJ whole genome shotgun (WGS) entry which is preliminary data.</text>
</comment>
<name>A0ABQ8YUF3_9EUKA</name>